<feature type="domain" description="PBSX phage terminase small subunit-like N-terminal" evidence="2">
    <location>
        <begin position="1"/>
        <end position="62"/>
    </location>
</feature>
<dbReference type="RefSeq" id="WP_088269553.1">
    <property type="nucleotide sequence ID" value="NZ_BMKI01000002.1"/>
</dbReference>
<evidence type="ECO:0000259" key="2">
    <source>
        <dbReference type="Pfam" id="PF10668"/>
    </source>
</evidence>
<protein>
    <recommendedName>
        <fullName evidence="2">PBSX phage terminase small subunit-like N-terminal domain-containing protein</fullName>
    </recommendedName>
</protein>
<evidence type="ECO:0000313" key="4">
    <source>
        <dbReference type="Proteomes" id="UP000630615"/>
    </source>
</evidence>
<sequence>MARKRDPRRDKAFELFKENAGNIANRKIAEILDVPEKTISGWKSKDRWNNKMNGVLQTDERSTPNNKGSTKNRGGAPLGNQNAKGNKGNSEAAPPVGNKNAVTTGEFESLYSDYLDDEEKDLLQLEVDPFLVLQKEINLLRIRQSRMLKRIAEAEKDLNTREQNLLYELRGRKKIVESKGKQVAINNPELIITEKRVKETPKIELILRIEDALTRVNNSLTKAIKQLSDIDMDKTRKGVYIAQEKKLKAETNEIGGASTTDEVEDWKKAVIDAANKRVVKDNG</sequence>
<evidence type="ECO:0000313" key="3">
    <source>
        <dbReference type="EMBL" id="GGC87896.1"/>
    </source>
</evidence>
<dbReference type="InterPro" id="IPR018925">
    <property type="entry name" value="XtmA-like_N"/>
</dbReference>
<feature type="region of interest" description="Disordered" evidence="1">
    <location>
        <begin position="40"/>
        <end position="101"/>
    </location>
</feature>
<dbReference type="Pfam" id="PF10668">
    <property type="entry name" value="Phage_terminase"/>
    <property type="match status" value="1"/>
</dbReference>
<comment type="caution">
    <text evidence="3">The sequence shown here is derived from an EMBL/GenBank/DDBJ whole genome shotgun (WGS) entry which is preliminary data.</text>
</comment>
<proteinExistence type="predicted"/>
<dbReference type="Proteomes" id="UP000630615">
    <property type="component" value="Unassembled WGS sequence"/>
</dbReference>
<gene>
    <name evidence="3" type="ORF">GCM10011573_16940</name>
</gene>
<evidence type="ECO:0000256" key="1">
    <source>
        <dbReference type="SAM" id="MobiDB-lite"/>
    </source>
</evidence>
<dbReference type="NCBIfam" id="NF040601">
    <property type="entry name" value="TerS_not_xtmA"/>
    <property type="match status" value="1"/>
</dbReference>
<name>A0ABQ1NZI3_9ENTE</name>
<dbReference type="EMBL" id="BMKI01000002">
    <property type="protein sequence ID" value="GGC87896.1"/>
    <property type="molecule type" value="Genomic_DNA"/>
</dbReference>
<reference evidence="4" key="1">
    <citation type="journal article" date="2019" name="Int. J. Syst. Evol. Microbiol.">
        <title>The Global Catalogue of Microorganisms (GCM) 10K type strain sequencing project: providing services to taxonomists for standard genome sequencing and annotation.</title>
        <authorList>
            <consortium name="The Broad Institute Genomics Platform"/>
            <consortium name="The Broad Institute Genome Sequencing Center for Infectious Disease"/>
            <person name="Wu L."/>
            <person name="Ma J."/>
        </authorList>
    </citation>
    <scope>NUCLEOTIDE SEQUENCE [LARGE SCALE GENOMIC DNA]</scope>
    <source>
        <strain evidence="4">CGMCC 1.15942</strain>
    </source>
</reference>
<feature type="compositionally biased region" description="Polar residues" evidence="1">
    <location>
        <begin position="79"/>
        <end position="89"/>
    </location>
</feature>
<keyword evidence="4" id="KW-1185">Reference proteome</keyword>
<feature type="compositionally biased region" description="Polar residues" evidence="1">
    <location>
        <begin position="63"/>
        <end position="72"/>
    </location>
</feature>
<organism evidence="3 4">
    <name type="scientific">Enterococcus wangshanyuanii</name>
    <dbReference type="NCBI Taxonomy" id="2005703"/>
    <lineage>
        <taxon>Bacteria</taxon>
        <taxon>Bacillati</taxon>
        <taxon>Bacillota</taxon>
        <taxon>Bacilli</taxon>
        <taxon>Lactobacillales</taxon>
        <taxon>Enterococcaceae</taxon>
        <taxon>Enterococcus</taxon>
    </lineage>
</organism>
<accession>A0ABQ1NZI3</accession>